<dbReference type="AlphaFoldDB" id="A0A0P1EST3"/>
<reference evidence="2 3" key="1">
    <citation type="submission" date="2015-09" db="EMBL/GenBank/DDBJ databases">
        <authorList>
            <consortium name="Swine Surveillance"/>
        </authorList>
    </citation>
    <scope>NUCLEOTIDE SEQUENCE [LARGE SCALE GENOMIC DNA]</scope>
    <source>
        <strain evidence="2 3">CECT 7688</strain>
    </source>
</reference>
<evidence type="ECO:0000313" key="3">
    <source>
        <dbReference type="Proteomes" id="UP000054823"/>
    </source>
</evidence>
<dbReference type="STRING" id="321267.SHM7688_02691"/>
<organism evidence="2 3">
    <name type="scientific">Shimia marina</name>
    <dbReference type="NCBI Taxonomy" id="321267"/>
    <lineage>
        <taxon>Bacteria</taxon>
        <taxon>Pseudomonadati</taxon>
        <taxon>Pseudomonadota</taxon>
        <taxon>Alphaproteobacteria</taxon>
        <taxon>Rhodobacterales</taxon>
        <taxon>Roseobacteraceae</taxon>
    </lineage>
</organism>
<dbReference type="OrthoDB" id="7876207at2"/>
<dbReference type="Proteomes" id="UP000054823">
    <property type="component" value="Unassembled WGS sequence"/>
</dbReference>
<gene>
    <name evidence="2" type="ORF">SHM7688_02691</name>
</gene>
<keyword evidence="3" id="KW-1185">Reference proteome</keyword>
<keyword evidence="1" id="KW-0812">Transmembrane</keyword>
<evidence type="ECO:0000256" key="1">
    <source>
        <dbReference type="SAM" id="Phobius"/>
    </source>
</evidence>
<evidence type="ECO:0008006" key="4">
    <source>
        <dbReference type="Google" id="ProtNLM"/>
    </source>
</evidence>
<dbReference type="RefSeq" id="WP_058240413.1">
    <property type="nucleotide sequence ID" value="NZ_CYPW01000027.1"/>
</dbReference>
<proteinExistence type="predicted"/>
<name>A0A0P1EST3_9RHOB</name>
<sequence>MITSILRKIRDFRKDTRGTVAVETVVMWPGLFLAMLAMAVLFDAYRARSTTEKAAFAISDMLSRETAAVNHDYLNGVHSLFDQISTLRSGHDLTVSLVTWDVINRTHQLVWSHSISRDGDRDETSWDNADMLAMSQDLPTLVNGESLIVVQTQSVFSPPVIMKRWWGENWNGFPMNTLVFTRPRFVSNLAWSDA</sequence>
<keyword evidence="1" id="KW-1133">Transmembrane helix</keyword>
<keyword evidence="1" id="KW-0472">Membrane</keyword>
<accession>A0A0P1EST3</accession>
<protein>
    <recommendedName>
        <fullName evidence="4">Flp pilus assembly protein TadG</fullName>
    </recommendedName>
</protein>
<evidence type="ECO:0000313" key="2">
    <source>
        <dbReference type="EMBL" id="CUH53238.1"/>
    </source>
</evidence>
<dbReference type="EMBL" id="CYPW01000027">
    <property type="protein sequence ID" value="CUH53238.1"/>
    <property type="molecule type" value="Genomic_DNA"/>
</dbReference>
<feature type="transmembrane region" description="Helical" evidence="1">
    <location>
        <begin position="20"/>
        <end position="42"/>
    </location>
</feature>